<reference evidence="3" key="2">
    <citation type="submission" date="2021-03" db="UniProtKB">
        <authorList>
            <consortium name="EnsemblPlants"/>
        </authorList>
    </citation>
    <scope>IDENTIFICATION</scope>
</reference>
<evidence type="ECO:0000256" key="1">
    <source>
        <dbReference type="SAM" id="Coils"/>
    </source>
</evidence>
<sequence length="140" mass="15721">MRVLSDSQMPDFGGGAFADELEKSDSFIPTLIFEEEVPDARAMRHGSLSTDEIDRMGAEGSETNSVDDAQLNEPFSCEDPVSPTRLVLDPVHREIAEVLGTKELNLLRKQNTLLQENVRQLKFEVTSKEKDVEDLRKAKE</sequence>
<evidence type="ECO:0000256" key="2">
    <source>
        <dbReference type="SAM" id="MobiDB-lite"/>
    </source>
</evidence>
<dbReference type="EnsemblPlants" id="evm.model.01.1948">
    <property type="protein sequence ID" value="cds.evm.model.01.1948"/>
    <property type="gene ID" value="evm.TU.01.1948"/>
</dbReference>
<reference evidence="3" key="1">
    <citation type="submission" date="2018-11" db="EMBL/GenBank/DDBJ databases">
        <authorList>
            <person name="Grassa J C."/>
        </authorList>
    </citation>
    <scope>NUCLEOTIDE SEQUENCE [LARGE SCALE GENOMIC DNA]</scope>
</reference>
<keyword evidence="1" id="KW-0175">Coiled coil</keyword>
<dbReference type="Proteomes" id="UP000596661">
    <property type="component" value="Chromosome 1"/>
</dbReference>
<accession>A0A803NJ56</accession>
<proteinExistence type="predicted"/>
<feature type="coiled-coil region" evidence="1">
    <location>
        <begin position="104"/>
        <end position="138"/>
    </location>
</feature>
<organism evidence="3 4">
    <name type="scientific">Cannabis sativa</name>
    <name type="common">Hemp</name>
    <name type="synonym">Marijuana</name>
    <dbReference type="NCBI Taxonomy" id="3483"/>
    <lineage>
        <taxon>Eukaryota</taxon>
        <taxon>Viridiplantae</taxon>
        <taxon>Streptophyta</taxon>
        <taxon>Embryophyta</taxon>
        <taxon>Tracheophyta</taxon>
        <taxon>Spermatophyta</taxon>
        <taxon>Magnoliopsida</taxon>
        <taxon>eudicotyledons</taxon>
        <taxon>Gunneridae</taxon>
        <taxon>Pentapetalae</taxon>
        <taxon>rosids</taxon>
        <taxon>fabids</taxon>
        <taxon>Rosales</taxon>
        <taxon>Cannabaceae</taxon>
        <taxon>Cannabis</taxon>
    </lineage>
</organism>
<evidence type="ECO:0000313" key="4">
    <source>
        <dbReference type="Proteomes" id="UP000596661"/>
    </source>
</evidence>
<dbReference type="Gramene" id="evm.model.01.1948">
    <property type="protein sequence ID" value="cds.evm.model.01.1948"/>
    <property type="gene ID" value="evm.TU.01.1948"/>
</dbReference>
<keyword evidence="4" id="KW-1185">Reference proteome</keyword>
<feature type="region of interest" description="Disordered" evidence="2">
    <location>
        <begin position="57"/>
        <end position="82"/>
    </location>
</feature>
<evidence type="ECO:0000313" key="3">
    <source>
        <dbReference type="EnsemblPlants" id="cds.evm.model.01.1948"/>
    </source>
</evidence>
<dbReference type="AlphaFoldDB" id="A0A803NJ56"/>
<dbReference type="EMBL" id="UZAU01000053">
    <property type="status" value="NOT_ANNOTATED_CDS"/>
    <property type="molecule type" value="Genomic_DNA"/>
</dbReference>
<protein>
    <submittedName>
        <fullName evidence="3">Uncharacterized protein</fullName>
    </submittedName>
</protein>
<name>A0A803NJ56_CANSA</name>